<feature type="domain" description="Tetrahydrofolate dehydrogenase/cyclohydrolase catalytic" evidence="13">
    <location>
        <begin position="14"/>
        <end position="129"/>
    </location>
</feature>
<proteinExistence type="inferred from homology"/>
<dbReference type="PANTHER" id="PTHR48099">
    <property type="entry name" value="C-1-TETRAHYDROFOLATE SYNTHASE, CYTOPLASMIC-RELATED"/>
    <property type="match status" value="1"/>
</dbReference>
<comment type="pathway">
    <text evidence="1">One-carbon metabolism; tetrahydrofolate interconversion.</text>
</comment>
<keyword evidence="3" id="KW-0554">One-carbon metabolism</keyword>
<dbReference type="FunFam" id="3.40.50.720:FF:000006">
    <property type="entry name" value="Bifunctional protein FolD"/>
    <property type="match status" value="1"/>
</dbReference>
<evidence type="ECO:0000256" key="6">
    <source>
        <dbReference type="ARBA" id="ARBA00023002"/>
    </source>
</evidence>
<keyword evidence="8" id="KW-0511">Multifunctional enzyme</keyword>
<dbReference type="Proteomes" id="UP000813462">
    <property type="component" value="Unassembled WGS sequence"/>
</dbReference>
<dbReference type="Pfam" id="PF00763">
    <property type="entry name" value="THF_DHG_CYH"/>
    <property type="match status" value="1"/>
</dbReference>
<comment type="catalytic activity">
    <reaction evidence="9">
        <text>(6R)-5,10-methenyltetrahydrofolate + H2O = (6R)-10-formyltetrahydrofolate + H(+)</text>
        <dbReference type="Rhea" id="RHEA:23700"/>
        <dbReference type="ChEBI" id="CHEBI:15377"/>
        <dbReference type="ChEBI" id="CHEBI:15378"/>
        <dbReference type="ChEBI" id="CHEBI:57455"/>
        <dbReference type="ChEBI" id="CHEBI:195366"/>
        <dbReference type="EC" id="3.5.4.9"/>
    </reaction>
</comment>
<dbReference type="SUPFAM" id="SSF51735">
    <property type="entry name" value="NAD(P)-binding Rossmann-fold domains"/>
    <property type="match status" value="1"/>
</dbReference>
<dbReference type="GO" id="GO:0005829">
    <property type="term" value="C:cytosol"/>
    <property type="evidence" value="ECO:0007669"/>
    <property type="project" value="TreeGrafter"/>
</dbReference>
<gene>
    <name evidence="15" type="ORF">FEM48_Zijuj09G0025700</name>
</gene>
<dbReference type="EMBL" id="JAEACU010000009">
    <property type="protein sequence ID" value="KAH7517093.1"/>
    <property type="molecule type" value="Genomic_DNA"/>
</dbReference>
<evidence type="ECO:0000256" key="9">
    <source>
        <dbReference type="ARBA" id="ARBA00036357"/>
    </source>
</evidence>
<comment type="subunit">
    <text evidence="2">Homodimer.</text>
</comment>
<dbReference type="PRINTS" id="PR00085">
    <property type="entry name" value="THFDHDRGNASE"/>
</dbReference>
<dbReference type="HAMAP" id="MF_01576">
    <property type="entry name" value="THF_DHG_CYH"/>
    <property type="match status" value="1"/>
</dbReference>
<name>A0A978UQE3_ZIZJJ</name>
<comment type="catalytic activity">
    <reaction evidence="10">
        <text>(6R)-5,10-methylene-5,6,7,8-tetrahydrofolate + NADP(+) = (6R)-5,10-methenyltetrahydrofolate + NADPH</text>
        <dbReference type="Rhea" id="RHEA:22812"/>
        <dbReference type="ChEBI" id="CHEBI:15636"/>
        <dbReference type="ChEBI" id="CHEBI:57455"/>
        <dbReference type="ChEBI" id="CHEBI:57783"/>
        <dbReference type="ChEBI" id="CHEBI:58349"/>
        <dbReference type="EC" id="1.5.1.5"/>
    </reaction>
</comment>
<dbReference type="GO" id="GO:0009853">
    <property type="term" value="P:photorespiration"/>
    <property type="evidence" value="ECO:0007669"/>
    <property type="project" value="UniProtKB-KW"/>
</dbReference>
<evidence type="ECO:0000256" key="5">
    <source>
        <dbReference type="ARBA" id="ARBA00022857"/>
    </source>
</evidence>
<dbReference type="GO" id="GO:0035999">
    <property type="term" value="P:tetrahydrofolate interconversion"/>
    <property type="evidence" value="ECO:0007669"/>
    <property type="project" value="TreeGrafter"/>
</dbReference>
<evidence type="ECO:0008006" key="17">
    <source>
        <dbReference type="Google" id="ProtNLM"/>
    </source>
</evidence>
<keyword evidence="4" id="KW-0378">Hydrolase</keyword>
<evidence type="ECO:0000256" key="1">
    <source>
        <dbReference type="ARBA" id="ARBA00004777"/>
    </source>
</evidence>
<feature type="domain" description="Tetrahydrofolate dehydrogenase/cyclohydrolase NAD(P)-binding" evidence="14">
    <location>
        <begin position="166"/>
        <end position="309"/>
    </location>
</feature>
<dbReference type="GO" id="GO:0004477">
    <property type="term" value="F:methenyltetrahydrofolate cyclohydrolase activity"/>
    <property type="evidence" value="ECO:0007669"/>
    <property type="project" value="UniProtKB-EC"/>
</dbReference>
<protein>
    <recommendedName>
        <fullName evidence="17">Methenyltetrahydrofolate cyclohydrolase</fullName>
    </recommendedName>
</protein>
<keyword evidence="7" id="KW-0601">Photorespiration</keyword>
<dbReference type="PROSITE" id="PS00766">
    <property type="entry name" value="THF_DHG_CYH_1"/>
    <property type="match status" value="1"/>
</dbReference>
<dbReference type="InterPro" id="IPR020631">
    <property type="entry name" value="THF_DH/CycHdrlase_NAD-bd_dom"/>
</dbReference>
<dbReference type="InterPro" id="IPR036291">
    <property type="entry name" value="NAD(P)-bd_dom_sf"/>
</dbReference>
<dbReference type="FunFam" id="3.40.50.10860:FF:000001">
    <property type="entry name" value="Bifunctional protein FolD"/>
    <property type="match status" value="1"/>
</dbReference>
<dbReference type="Gene3D" id="3.40.50.10860">
    <property type="entry name" value="Leucine Dehydrogenase, chain A, domain 1"/>
    <property type="match status" value="1"/>
</dbReference>
<evidence type="ECO:0000256" key="11">
    <source>
        <dbReference type="ARBA" id="ARBA00058319"/>
    </source>
</evidence>
<dbReference type="GO" id="GO:0004488">
    <property type="term" value="F:methylenetetrahydrofolate dehydrogenase (NADP+) activity"/>
    <property type="evidence" value="ECO:0007669"/>
    <property type="project" value="UniProtKB-EC"/>
</dbReference>
<evidence type="ECO:0000313" key="15">
    <source>
        <dbReference type="EMBL" id="KAH7517093.1"/>
    </source>
</evidence>
<dbReference type="SUPFAM" id="SSF53223">
    <property type="entry name" value="Aminoacid dehydrogenase-like, N-terminal domain"/>
    <property type="match status" value="1"/>
</dbReference>
<comment type="function">
    <text evidence="11">Catalyzes the oxidation of 5,10-methylenetetrahydrofolate to 5,10-methenyltetrahydrofolate and then the hydrolysis of 5,10-methenyltetrahydrofolate to 10-formyltetrahydrofolate.</text>
</comment>
<dbReference type="Gene3D" id="3.40.50.720">
    <property type="entry name" value="NAD(P)-binding Rossmann-like Domain"/>
    <property type="match status" value="1"/>
</dbReference>
<evidence type="ECO:0000256" key="12">
    <source>
        <dbReference type="ARBA" id="ARBA00061364"/>
    </source>
</evidence>
<dbReference type="InterPro" id="IPR000672">
    <property type="entry name" value="THF_DH/CycHdrlase"/>
</dbReference>
<evidence type="ECO:0000256" key="4">
    <source>
        <dbReference type="ARBA" id="ARBA00022801"/>
    </source>
</evidence>
<accession>A0A978UQE3</accession>
<dbReference type="CDD" id="cd01080">
    <property type="entry name" value="NAD_bind_m-THF_DH_Cyclohyd"/>
    <property type="match status" value="1"/>
</dbReference>
<evidence type="ECO:0000256" key="8">
    <source>
        <dbReference type="ARBA" id="ARBA00023268"/>
    </source>
</evidence>
<keyword evidence="5" id="KW-0521">NADP</keyword>
<comment type="similarity">
    <text evidence="12">Belongs to the tetrahydrofolate dehydrogenase/cyclohydrolase family.</text>
</comment>
<dbReference type="InterPro" id="IPR046346">
    <property type="entry name" value="Aminoacid_DH-like_N_sf"/>
</dbReference>
<evidence type="ECO:0000259" key="13">
    <source>
        <dbReference type="Pfam" id="PF00763"/>
    </source>
</evidence>
<evidence type="ECO:0000313" key="16">
    <source>
        <dbReference type="Proteomes" id="UP000813462"/>
    </source>
</evidence>
<evidence type="ECO:0000256" key="10">
    <source>
        <dbReference type="ARBA" id="ARBA00052194"/>
    </source>
</evidence>
<comment type="caution">
    <text evidence="15">The sequence shown here is derived from an EMBL/GenBank/DDBJ whole genome shotgun (WGS) entry which is preliminary data.</text>
</comment>
<evidence type="ECO:0000256" key="2">
    <source>
        <dbReference type="ARBA" id="ARBA00011738"/>
    </source>
</evidence>
<reference evidence="15" key="1">
    <citation type="journal article" date="2021" name="Front. Plant Sci.">
        <title>Chromosome-Scale Genome Assembly for Chinese Sour Jujube and Insights Into Its Genome Evolution and Domestication Signature.</title>
        <authorList>
            <person name="Shen L.-Y."/>
            <person name="Luo H."/>
            <person name="Wang X.-L."/>
            <person name="Wang X.-M."/>
            <person name="Qiu X.-J."/>
            <person name="Liu H."/>
            <person name="Zhou S.-S."/>
            <person name="Jia K.-H."/>
            <person name="Nie S."/>
            <person name="Bao Y.-T."/>
            <person name="Zhang R.-G."/>
            <person name="Yun Q.-Z."/>
            <person name="Chai Y.-H."/>
            <person name="Lu J.-Y."/>
            <person name="Li Y."/>
            <person name="Zhao S.-W."/>
            <person name="Mao J.-F."/>
            <person name="Jia S.-G."/>
            <person name="Mao Y.-M."/>
        </authorList>
    </citation>
    <scope>NUCLEOTIDE SEQUENCE</scope>
    <source>
        <strain evidence="15">AT0</strain>
        <tissue evidence="15">Leaf</tissue>
    </source>
</reference>
<sequence>MATSSPSDHKATIIDGKAIAQTIRSEIASEVRDLSQKYGKVPGLAVVIVGSRKDSQSYVSMKRKACAEVGIKSFDLDLPEDVSQDELISKVHELNANPDVHGILVQLPLPKHINEEKVLGEINIEKDVDGFHPLNIGKLAMKGRDPLFLPCTPKARHIGFECFLFRGCLELLSRSGVSIKGKKAVVVGRSNIVGLPVALLLLKEDATVTIVHSRTPDPEIVIREADIIIAAAGQASMIKGSWIKPGAAVIDVGTNAVDDPTRKSGYRLVGDVDFHEASKVAGCITPVPGGVGPLTVAMLLKNTLDGAKRAIAQ</sequence>
<keyword evidence="6" id="KW-0560">Oxidoreductase</keyword>
<dbReference type="Pfam" id="PF02882">
    <property type="entry name" value="THF_DHG_CYH_C"/>
    <property type="match status" value="1"/>
</dbReference>
<evidence type="ECO:0000256" key="3">
    <source>
        <dbReference type="ARBA" id="ARBA00022563"/>
    </source>
</evidence>
<dbReference type="PANTHER" id="PTHR48099:SF27">
    <property type="entry name" value="BIFUNCTIONAL PROTEIN FOLD 2"/>
    <property type="match status" value="1"/>
</dbReference>
<evidence type="ECO:0000256" key="7">
    <source>
        <dbReference type="ARBA" id="ARBA00023238"/>
    </source>
</evidence>
<dbReference type="InterPro" id="IPR020867">
    <property type="entry name" value="THF_DH/CycHdrlase_CS"/>
</dbReference>
<evidence type="ECO:0000259" key="14">
    <source>
        <dbReference type="Pfam" id="PF02882"/>
    </source>
</evidence>
<organism evidence="15 16">
    <name type="scientific">Ziziphus jujuba var. spinosa</name>
    <dbReference type="NCBI Taxonomy" id="714518"/>
    <lineage>
        <taxon>Eukaryota</taxon>
        <taxon>Viridiplantae</taxon>
        <taxon>Streptophyta</taxon>
        <taxon>Embryophyta</taxon>
        <taxon>Tracheophyta</taxon>
        <taxon>Spermatophyta</taxon>
        <taxon>Magnoliopsida</taxon>
        <taxon>eudicotyledons</taxon>
        <taxon>Gunneridae</taxon>
        <taxon>Pentapetalae</taxon>
        <taxon>rosids</taxon>
        <taxon>fabids</taxon>
        <taxon>Rosales</taxon>
        <taxon>Rhamnaceae</taxon>
        <taxon>Paliureae</taxon>
        <taxon>Ziziphus</taxon>
    </lineage>
</organism>
<dbReference type="InterPro" id="IPR020630">
    <property type="entry name" value="THF_DH/CycHdrlase_cat_dom"/>
</dbReference>
<dbReference type="AlphaFoldDB" id="A0A978UQE3"/>